<accession>A0A366LRX9</accession>
<keyword evidence="1" id="KW-0489">Methyltransferase</keyword>
<dbReference type="Proteomes" id="UP000253303">
    <property type="component" value="Unassembled WGS sequence"/>
</dbReference>
<dbReference type="GO" id="GO:0008168">
    <property type="term" value="F:methyltransferase activity"/>
    <property type="evidence" value="ECO:0007669"/>
    <property type="project" value="UniProtKB-KW"/>
</dbReference>
<dbReference type="SUPFAM" id="SSF53335">
    <property type="entry name" value="S-adenosyl-L-methionine-dependent methyltransferases"/>
    <property type="match status" value="1"/>
</dbReference>
<evidence type="ECO:0000313" key="2">
    <source>
        <dbReference type="Proteomes" id="UP000253303"/>
    </source>
</evidence>
<dbReference type="Pfam" id="PF13489">
    <property type="entry name" value="Methyltransf_23"/>
    <property type="match status" value="1"/>
</dbReference>
<organism evidence="1 2">
    <name type="scientific">Spongiactinospora rosea</name>
    <dbReference type="NCBI Taxonomy" id="2248750"/>
    <lineage>
        <taxon>Bacteria</taxon>
        <taxon>Bacillati</taxon>
        <taxon>Actinomycetota</taxon>
        <taxon>Actinomycetes</taxon>
        <taxon>Streptosporangiales</taxon>
        <taxon>Streptosporangiaceae</taxon>
        <taxon>Spongiactinospora</taxon>
    </lineage>
</organism>
<reference evidence="1 2" key="1">
    <citation type="submission" date="2018-06" db="EMBL/GenBank/DDBJ databases">
        <title>Sphaerisporangium craniellae sp. nov., isolated from a marine sponge in the South China Sea.</title>
        <authorList>
            <person name="Li L."/>
        </authorList>
    </citation>
    <scope>NUCLEOTIDE SEQUENCE [LARGE SCALE GENOMIC DNA]</scope>
    <source>
        <strain evidence="1 2">LHW63015</strain>
    </source>
</reference>
<dbReference type="RefSeq" id="WP_113984133.1">
    <property type="nucleotide sequence ID" value="NZ_QMEY01000016.1"/>
</dbReference>
<dbReference type="AlphaFoldDB" id="A0A366LRX9"/>
<keyword evidence="1" id="KW-0808">Transferase</keyword>
<evidence type="ECO:0000313" key="1">
    <source>
        <dbReference type="EMBL" id="RBQ16507.1"/>
    </source>
</evidence>
<proteinExistence type="predicted"/>
<comment type="caution">
    <text evidence="1">The sequence shown here is derived from an EMBL/GenBank/DDBJ whole genome shotgun (WGS) entry which is preliminary data.</text>
</comment>
<sequence length="193" mass="21955">MTWTRAYPDIETAWQRLAAYLGDAFDPGLTDFERIRRFMDQEWDQLGAHFYERSIGYLYDLTCFHYMGAKDGFFHTLMEFADEHGLRRIADVGCGIALDAQALIQVGYDVDAYDLDNPSLRYAQWRFEQDVGDPSRVRPLSHLSHQYQLVYAVDVLGHADDPHSLAELLVSASGDSVVTIWKNASGQANVRNA</sequence>
<keyword evidence="2" id="KW-1185">Reference proteome</keyword>
<protein>
    <submittedName>
        <fullName evidence="1">Class I SAM-dependent methyltransferase</fullName>
    </submittedName>
</protein>
<dbReference type="InterPro" id="IPR029063">
    <property type="entry name" value="SAM-dependent_MTases_sf"/>
</dbReference>
<dbReference type="Gene3D" id="3.40.50.150">
    <property type="entry name" value="Vaccinia Virus protein VP39"/>
    <property type="match status" value="1"/>
</dbReference>
<dbReference type="EMBL" id="QMEY01000016">
    <property type="protein sequence ID" value="RBQ16507.1"/>
    <property type="molecule type" value="Genomic_DNA"/>
</dbReference>
<dbReference type="GO" id="GO:0032259">
    <property type="term" value="P:methylation"/>
    <property type="evidence" value="ECO:0007669"/>
    <property type="project" value="UniProtKB-KW"/>
</dbReference>
<gene>
    <name evidence="1" type="ORF">DP939_29750</name>
</gene>
<name>A0A366LRX9_9ACTN</name>